<accession>A0ABR3FT89</accession>
<keyword evidence="1" id="KW-1133">Transmembrane helix</keyword>
<proteinExistence type="predicted"/>
<keyword evidence="1" id="KW-0472">Membrane</keyword>
<evidence type="ECO:0000256" key="1">
    <source>
        <dbReference type="SAM" id="Phobius"/>
    </source>
</evidence>
<feature type="transmembrane region" description="Helical" evidence="1">
    <location>
        <begin position="91"/>
        <end position="111"/>
    </location>
</feature>
<protein>
    <recommendedName>
        <fullName evidence="4">Tetraspanin</fullName>
    </recommendedName>
</protein>
<reference evidence="2 3" key="1">
    <citation type="submission" date="2024-02" db="EMBL/GenBank/DDBJ databases">
        <title>A draft genome for the cacao thread blight pathogen Marasmius crinis-equi.</title>
        <authorList>
            <person name="Cohen S.P."/>
            <person name="Baruah I.K."/>
            <person name="Amoako-Attah I."/>
            <person name="Bukari Y."/>
            <person name="Meinhardt L.W."/>
            <person name="Bailey B.A."/>
        </authorList>
    </citation>
    <scope>NUCLEOTIDE SEQUENCE [LARGE SCALE GENOMIC DNA]</scope>
    <source>
        <strain evidence="2 3">GH-76</strain>
    </source>
</reference>
<gene>
    <name evidence="2" type="ORF">V5O48_003303</name>
</gene>
<evidence type="ECO:0000313" key="3">
    <source>
        <dbReference type="Proteomes" id="UP001465976"/>
    </source>
</evidence>
<keyword evidence="3" id="KW-1185">Reference proteome</keyword>
<evidence type="ECO:0000313" key="2">
    <source>
        <dbReference type="EMBL" id="KAL0578683.1"/>
    </source>
</evidence>
<comment type="caution">
    <text evidence="2">The sequence shown here is derived from an EMBL/GenBank/DDBJ whole genome shotgun (WGS) entry which is preliminary data.</text>
</comment>
<organism evidence="2 3">
    <name type="scientific">Marasmius crinis-equi</name>
    <dbReference type="NCBI Taxonomy" id="585013"/>
    <lineage>
        <taxon>Eukaryota</taxon>
        <taxon>Fungi</taxon>
        <taxon>Dikarya</taxon>
        <taxon>Basidiomycota</taxon>
        <taxon>Agaricomycotina</taxon>
        <taxon>Agaricomycetes</taxon>
        <taxon>Agaricomycetidae</taxon>
        <taxon>Agaricales</taxon>
        <taxon>Marasmiineae</taxon>
        <taxon>Marasmiaceae</taxon>
        <taxon>Marasmius</taxon>
    </lineage>
</organism>
<dbReference type="Proteomes" id="UP001465976">
    <property type="component" value="Unassembled WGS sequence"/>
</dbReference>
<feature type="transmembrane region" description="Helical" evidence="1">
    <location>
        <begin position="57"/>
        <end position="79"/>
    </location>
</feature>
<evidence type="ECO:0008006" key="4">
    <source>
        <dbReference type="Google" id="ProtNLM"/>
    </source>
</evidence>
<feature type="transmembrane region" description="Helical" evidence="1">
    <location>
        <begin position="147"/>
        <end position="169"/>
    </location>
</feature>
<keyword evidence="1" id="KW-0812">Transmembrane</keyword>
<name>A0ABR3FT89_9AGAR</name>
<dbReference type="EMBL" id="JBAHYK010000088">
    <property type="protein sequence ID" value="KAL0578683.1"/>
    <property type="molecule type" value="Genomic_DNA"/>
</dbReference>
<sequence length="202" mass="21595">MPFIRVKKFLGLPLVVGVCVLAFLGLVVGGAGAAGGWVQVMTTGRHPIPLVDRVGLFVFAITFALLALLSLLGLVGGLVRNYSVTVFYKKFALAHLLLIAAAFVLSLYSSIHPNDDAVVQRCLGDSPDYLAKQLCAKGISLMAGLRIGLSALALITQFGAWVVAGNFAYKLDLDSISRRTMIFPDGNQSSSDFKVPYFSNKV</sequence>